<accession>A0A6A5UBQ8</accession>
<dbReference type="EMBL" id="ML976979">
    <property type="protein sequence ID" value="KAF1962355.1"/>
    <property type="molecule type" value="Genomic_DNA"/>
</dbReference>
<feature type="compositionally biased region" description="Basic and acidic residues" evidence="1">
    <location>
        <begin position="260"/>
        <end position="283"/>
    </location>
</feature>
<reference evidence="2" key="1">
    <citation type="journal article" date="2020" name="Stud. Mycol.">
        <title>101 Dothideomycetes genomes: a test case for predicting lifestyles and emergence of pathogens.</title>
        <authorList>
            <person name="Haridas S."/>
            <person name="Albert R."/>
            <person name="Binder M."/>
            <person name="Bloem J."/>
            <person name="Labutti K."/>
            <person name="Salamov A."/>
            <person name="Andreopoulos B."/>
            <person name="Baker S."/>
            <person name="Barry K."/>
            <person name="Bills G."/>
            <person name="Bluhm B."/>
            <person name="Cannon C."/>
            <person name="Castanera R."/>
            <person name="Culley D."/>
            <person name="Daum C."/>
            <person name="Ezra D."/>
            <person name="Gonzalez J."/>
            <person name="Henrissat B."/>
            <person name="Kuo A."/>
            <person name="Liang C."/>
            <person name="Lipzen A."/>
            <person name="Lutzoni F."/>
            <person name="Magnuson J."/>
            <person name="Mondo S."/>
            <person name="Nolan M."/>
            <person name="Ohm R."/>
            <person name="Pangilinan J."/>
            <person name="Park H.-J."/>
            <person name="Ramirez L."/>
            <person name="Alfaro M."/>
            <person name="Sun H."/>
            <person name="Tritt A."/>
            <person name="Yoshinaga Y."/>
            <person name="Zwiers L.-H."/>
            <person name="Turgeon B."/>
            <person name="Goodwin S."/>
            <person name="Spatafora J."/>
            <person name="Crous P."/>
            <person name="Grigoriev I."/>
        </authorList>
    </citation>
    <scope>NUCLEOTIDE SEQUENCE</scope>
    <source>
        <strain evidence="2">CBS 675.92</strain>
    </source>
</reference>
<evidence type="ECO:0000313" key="2">
    <source>
        <dbReference type="EMBL" id="KAF1962355.1"/>
    </source>
</evidence>
<sequence length="567" mass="63951">MDSNGMFAPHFPAAWYPTHATQYFAPSQYQWYYSTTTSTTPQPPTQYLSPPITPPTKSSFPSLPPPPSTPITSAPRTKLGVLNDIDLHRAYNDVGIRQEDKRCLNCLAERSYIHRVKWAACTERCPACQPEEQHQGQFCPKMRALRPRESFWKVRAGEGVEKEDEEVLEEETVGDRRESLNAKSKGPSSAEGTVSHFPVHAGGEKKEDASPSKPQCSSRGRVPPSPPTKPSATKLQSRPAPPHRTRSRSPSPKHSKSNYRTRDDPPSSLRVHDDRPQQNDRYRPLFSRSNVKTWKDTPSLSSLLKNPKAQGRIIEETTRIITTVPMHRRTEELLLELIRLSDELRQPTPRGAYGYVPSEHMRGYISYMWENFPGLMERGIFRTPSETRPSSYASSETQSGYHSDWESRGPPSRRDYDSSDCYYPSSSGSRTGEGRAERPSRQNTHDPSDRPRADPYPGQRAYSPPRRHTRDSSSRSHTNPPTRQRARTPPAPPQRRRQSDQSREERSQPYPSRKDGDKHGPRVPPVNSGGSPTGDSKKASSTGGVSSGFIRTHITEEEWADLLHGDV</sequence>
<feature type="compositionally biased region" description="Polar residues" evidence="1">
    <location>
        <begin position="528"/>
        <end position="544"/>
    </location>
</feature>
<evidence type="ECO:0000313" key="3">
    <source>
        <dbReference type="Proteomes" id="UP000800035"/>
    </source>
</evidence>
<feature type="compositionally biased region" description="Basic and acidic residues" evidence="1">
    <location>
        <begin position="432"/>
        <end position="453"/>
    </location>
</feature>
<keyword evidence="3" id="KW-1185">Reference proteome</keyword>
<organism evidence="2 3">
    <name type="scientific">Byssothecium circinans</name>
    <dbReference type="NCBI Taxonomy" id="147558"/>
    <lineage>
        <taxon>Eukaryota</taxon>
        <taxon>Fungi</taxon>
        <taxon>Dikarya</taxon>
        <taxon>Ascomycota</taxon>
        <taxon>Pezizomycotina</taxon>
        <taxon>Dothideomycetes</taxon>
        <taxon>Pleosporomycetidae</taxon>
        <taxon>Pleosporales</taxon>
        <taxon>Massarineae</taxon>
        <taxon>Massarinaceae</taxon>
        <taxon>Byssothecium</taxon>
    </lineage>
</organism>
<evidence type="ECO:0000256" key="1">
    <source>
        <dbReference type="SAM" id="MobiDB-lite"/>
    </source>
</evidence>
<feature type="compositionally biased region" description="Low complexity" evidence="1">
    <location>
        <begin position="40"/>
        <end position="61"/>
    </location>
</feature>
<feature type="compositionally biased region" description="Low complexity" evidence="1">
    <location>
        <begin position="419"/>
        <end position="429"/>
    </location>
</feature>
<dbReference type="AlphaFoldDB" id="A0A6A5UBQ8"/>
<feature type="compositionally biased region" description="Basic and acidic residues" evidence="1">
    <location>
        <begin position="497"/>
        <end position="520"/>
    </location>
</feature>
<feature type="region of interest" description="Disordered" evidence="1">
    <location>
        <begin position="40"/>
        <end position="75"/>
    </location>
</feature>
<feature type="compositionally biased region" description="Acidic residues" evidence="1">
    <location>
        <begin position="161"/>
        <end position="172"/>
    </location>
</feature>
<name>A0A6A5UBQ8_9PLEO</name>
<feature type="compositionally biased region" description="Basic residues" evidence="1">
    <location>
        <begin position="241"/>
        <end position="259"/>
    </location>
</feature>
<proteinExistence type="predicted"/>
<dbReference type="Proteomes" id="UP000800035">
    <property type="component" value="Unassembled WGS sequence"/>
</dbReference>
<gene>
    <name evidence="2" type="ORF">CC80DRAFT_542669</name>
</gene>
<protein>
    <submittedName>
        <fullName evidence="2">Uncharacterized protein</fullName>
    </submittedName>
</protein>
<feature type="region of interest" description="Disordered" evidence="1">
    <location>
        <begin position="384"/>
        <end position="555"/>
    </location>
</feature>
<feature type="compositionally biased region" description="Basic and acidic residues" evidence="1">
    <location>
        <begin position="403"/>
        <end position="417"/>
    </location>
</feature>
<feature type="compositionally biased region" description="Polar residues" evidence="1">
    <location>
        <begin position="384"/>
        <end position="401"/>
    </location>
</feature>
<feature type="region of interest" description="Disordered" evidence="1">
    <location>
        <begin position="157"/>
        <end position="288"/>
    </location>
</feature>